<dbReference type="InterPro" id="IPR044189">
    <property type="entry name" value="XPO4/7-like"/>
</dbReference>
<feature type="non-terminal residue" evidence="9">
    <location>
        <position position="80"/>
    </location>
</feature>
<dbReference type="GO" id="GO:0005643">
    <property type="term" value="C:nuclear pore"/>
    <property type="evidence" value="ECO:0007669"/>
    <property type="project" value="TreeGrafter"/>
</dbReference>
<evidence type="ECO:0000256" key="5">
    <source>
        <dbReference type="ARBA" id="ARBA00022490"/>
    </source>
</evidence>
<evidence type="ECO:0000256" key="1">
    <source>
        <dbReference type="ARBA" id="ARBA00004123"/>
    </source>
</evidence>
<dbReference type="OrthoDB" id="244158at2759"/>
<dbReference type="GO" id="GO:0005049">
    <property type="term" value="F:nuclear export signal receptor activity"/>
    <property type="evidence" value="ECO:0007669"/>
    <property type="project" value="InterPro"/>
</dbReference>
<accession>A0A212C8L7</accession>
<organism evidence="9 10">
    <name type="scientific">Cervus elaphus hippelaphus</name>
    <name type="common">European red deer</name>
    <dbReference type="NCBI Taxonomy" id="46360"/>
    <lineage>
        <taxon>Eukaryota</taxon>
        <taxon>Metazoa</taxon>
        <taxon>Chordata</taxon>
        <taxon>Craniata</taxon>
        <taxon>Vertebrata</taxon>
        <taxon>Euteleostomi</taxon>
        <taxon>Mammalia</taxon>
        <taxon>Eutheria</taxon>
        <taxon>Laurasiatheria</taxon>
        <taxon>Artiodactyla</taxon>
        <taxon>Ruminantia</taxon>
        <taxon>Pecora</taxon>
        <taxon>Cervidae</taxon>
        <taxon>Cervinae</taxon>
        <taxon>Cervus</taxon>
    </lineage>
</organism>
<gene>
    <name evidence="9" type="ORF">Celaphus_00017874</name>
</gene>
<proteinExistence type="inferred from homology"/>
<evidence type="ECO:0000313" key="9">
    <source>
        <dbReference type="EMBL" id="OWK02331.1"/>
    </source>
</evidence>
<evidence type="ECO:0000256" key="7">
    <source>
        <dbReference type="ARBA" id="ARBA00023242"/>
    </source>
</evidence>
<reference evidence="9 10" key="1">
    <citation type="journal article" date="2018" name="Mol. Genet. Genomics">
        <title>The red deer Cervus elaphus genome CerEla1.0: sequencing, annotating, genes, and chromosomes.</title>
        <authorList>
            <person name="Bana N.A."/>
            <person name="Nyiri A."/>
            <person name="Nagy J."/>
            <person name="Frank K."/>
            <person name="Nagy T."/>
            <person name="Steger V."/>
            <person name="Schiller M."/>
            <person name="Lakatos P."/>
            <person name="Sugar L."/>
            <person name="Horn P."/>
            <person name="Barta E."/>
            <person name="Orosz L."/>
        </authorList>
    </citation>
    <scope>NUCLEOTIDE SEQUENCE [LARGE SCALE GENOMIC DNA]</scope>
    <source>
        <strain evidence="9">Hungarian</strain>
    </source>
</reference>
<dbReference type="GO" id="GO:0006611">
    <property type="term" value="P:protein export from nucleus"/>
    <property type="evidence" value="ECO:0007669"/>
    <property type="project" value="TreeGrafter"/>
</dbReference>
<comment type="subcellular location">
    <subcellularLocation>
        <location evidence="2">Cytoplasm</location>
    </subcellularLocation>
    <subcellularLocation>
        <location evidence="1">Nucleus</location>
    </subcellularLocation>
</comment>
<evidence type="ECO:0000313" key="10">
    <source>
        <dbReference type="Proteomes" id="UP000242450"/>
    </source>
</evidence>
<comment type="caution">
    <text evidence="9">The sequence shown here is derived from an EMBL/GenBank/DDBJ whole genome shotgun (WGS) entry which is preliminary data.</text>
</comment>
<dbReference type="GO" id="GO:0005737">
    <property type="term" value="C:cytoplasm"/>
    <property type="evidence" value="ECO:0007669"/>
    <property type="project" value="UniProtKB-SubCell"/>
</dbReference>
<feature type="domain" description="Exportin-7/Ran-binding protein 17 TPR repeats" evidence="8">
    <location>
        <begin position="2"/>
        <end position="38"/>
    </location>
</feature>
<keyword evidence="6" id="KW-0653">Protein transport</keyword>
<dbReference type="Proteomes" id="UP000242450">
    <property type="component" value="Chromosome 25"/>
</dbReference>
<keyword evidence="5" id="KW-0963">Cytoplasm</keyword>
<comment type="similarity">
    <text evidence="3">Belongs to the exportin family.</text>
</comment>
<dbReference type="PANTHER" id="PTHR12596">
    <property type="entry name" value="EXPORTIN 4,7-RELATED"/>
    <property type="match status" value="1"/>
</dbReference>
<dbReference type="InterPro" id="IPR057947">
    <property type="entry name" value="TPR_XPO7/RBP17"/>
</dbReference>
<name>A0A212C8L7_CEREH</name>
<dbReference type="AlphaFoldDB" id="A0A212C8L7"/>
<dbReference type="EMBL" id="MKHE01000025">
    <property type="protein sequence ID" value="OWK02331.1"/>
    <property type="molecule type" value="Genomic_DNA"/>
</dbReference>
<dbReference type="PANTHER" id="PTHR12596:SF8">
    <property type="entry name" value="RAN-BINDING PROTEIN 17"/>
    <property type="match status" value="1"/>
</dbReference>
<keyword evidence="4" id="KW-0813">Transport</keyword>
<dbReference type="Pfam" id="PF25795">
    <property type="entry name" value="TPR_XPO7"/>
    <property type="match status" value="1"/>
</dbReference>
<evidence type="ECO:0000256" key="3">
    <source>
        <dbReference type="ARBA" id="ARBA00009466"/>
    </source>
</evidence>
<evidence type="ECO:0000256" key="6">
    <source>
        <dbReference type="ARBA" id="ARBA00022927"/>
    </source>
</evidence>
<evidence type="ECO:0000256" key="4">
    <source>
        <dbReference type="ARBA" id="ARBA00022448"/>
    </source>
</evidence>
<sequence length="80" mass="9303">MQVYARMSEVLGITDDNHVLETFMTKIVTNLKYWGRCEPSEHFPFLGISDSYSLSDFRCRTTFYTALTRLLMVDLGKVKN</sequence>
<keyword evidence="10" id="KW-1185">Reference proteome</keyword>
<keyword evidence="7" id="KW-0539">Nucleus</keyword>
<protein>
    <recommendedName>
        <fullName evidence="8">Exportin-7/Ran-binding protein 17 TPR repeats domain-containing protein</fullName>
    </recommendedName>
</protein>
<evidence type="ECO:0000259" key="8">
    <source>
        <dbReference type="Pfam" id="PF25795"/>
    </source>
</evidence>
<evidence type="ECO:0000256" key="2">
    <source>
        <dbReference type="ARBA" id="ARBA00004496"/>
    </source>
</evidence>